<protein>
    <submittedName>
        <fullName evidence="1">Uncharacterized protein</fullName>
    </submittedName>
</protein>
<dbReference type="OrthoDB" id="7854436at2"/>
<gene>
    <name evidence="1" type="ORF">ROG8370_00262</name>
</gene>
<dbReference type="EMBL" id="FWFJ01000002">
    <property type="protein sequence ID" value="SLN12604.1"/>
    <property type="molecule type" value="Genomic_DNA"/>
</dbReference>
<proteinExistence type="predicted"/>
<name>A0A1X6Y785_9RHOB</name>
<organism evidence="1 2">
    <name type="scientific">Roseovarius gaetbuli</name>
    <dbReference type="NCBI Taxonomy" id="1356575"/>
    <lineage>
        <taxon>Bacteria</taxon>
        <taxon>Pseudomonadati</taxon>
        <taxon>Pseudomonadota</taxon>
        <taxon>Alphaproteobacteria</taxon>
        <taxon>Rhodobacterales</taxon>
        <taxon>Roseobacteraceae</taxon>
        <taxon>Roseovarius</taxon>
    </lineage>
</organism>
<reference evidence="2" key="1">
    <citation type="submission" date="2017-03" db="EMBL/GenBank/DDBJ databases">
        <authorList>
            <person name="Rodrigo-Torres L."/>
            <person name="Arahal R.D."/>
            <person name="Lucena T."/>
        </authorList>
    </citation>
    <scope>NUCLEOTIDE SEQUENCE [LARGE SCALE GENOMIC DNA]</scope>
    <source>
        <strain evidence="2">CECT 8370</strain>
    </source>
</reference>
<dbReference type="Proteomes" id="UP000194012">
    <property type="component" value="Unassembled WGS sequence"/>
</dbReference>
<evidence type="ECO:0000313" key="1">
    <source>
        <dbReference type="EMBL" id="SLN12604.1"/>
    </source>
</evidence>
<keyword evidence="2" id="KW-1185">Reference proteome</keyword>
<evidence type="ECO:0000313" key="2">
    <source>
        <dbReference type="Proteomes" id="UP000194012"/>
    </source>
</evidence>
<accession>A0A1X6Y785</accession>
<sequence length="119" mass="13889">MRISIKHETVRRGLLFKTTFYEVSLTVLFTHEEIQIIRQRKLMQTKLLDRRPATAKVDDRDSKFALNVGDIVNGKTDRFLCATPSASKRYEEMLLDTLQQLKLWISDNAEEAEDFVVEI</sequence>
<dbReference type="AlphaFoldDB" id="A0A1X6Y785"/>
<dbReference type="RefSeq" id="WP_085825293.1">
    <property type="nucleotide sequence ID" value="NZ_FWFJ01000002.1"/>
</dbReference>